<evidence type="ECO:0000256" key="5">
    <source>
        <dbReference type="ARBA" id="ARBA00023204"/>
    </source>
</evidence>
<dbReference type="PANTHER" id="PTHR30562">
    <property type="entry name" value="UVRC/OXIDOREDUCTASE"/>
    <property type="match status" value="1"/>
</dbReference>
<keyword evidence="5 7" id="KW-0234">DNA repair</keyword>
<dbReference type="HAMAP" id="MF_00203">
    <property type="entry name" value="UvrC"/>
    <property type="match status" value="1"/>
</dbReference>
<gene>
    <name evidence="7 12" type="primary">uvrC</name>
    <name evidence="12" type="ORF">NCTC13093_02062</name>
</gene>
<feature type="compositionally biased region" description="Basic and acidic residues" evidence="8">
    <location>
        <begin position="37"/>
        <end position="51"/>
    </location>
</feature>
<dbReference type="PANTHER" id="PTHR30562:SF1">
    <property type="entry name" value="UVRABC SYSTEM PROTEIN C"/>
    <property type="match status" value="1"/>
</dbReference>
<dbReference type="SUPFAM" id="SSF47781">
    <property type="entry name" value="RuvA domain 2-like"/>
    <property type="match status" value="1"/>
</dbReference>
<dbReference type="InterPro" id="IPR035901">
    <property type="entry name" value="GIY-YIG_endonuc_sf"/>
</dbReference>
<dbReference type="InterPro" id="IPR038476">
    <property type="entry name" value="UvrC_RNase_H_dom_sf"/>
</dbReference>
<evidence type="ECO:0000256" key="8">
    <source>
        <dbReference type="SAM" id="MobiDB-lite"/>
    </source>
</evidence>
<dbReference type="SUPFAM" id="SSF82771">
    <property type="entry name" value="GIY-YIG endonuclease"/>
    <property type="match status" value="1"/>
</dbReference>
<dbReference type="Gene3D" id="3.40.1440.10">
    <property type="entry name" value="GIY-YIG endonuclease"/>
    <property type="match status" value="1"/>
</dbReference>
<dbReference type="GO" id="GO:0003677">
    <property type="term" value="F:DNA binding"/>
    <property type="evidence" value="ECO:0007669"/>
    <property type="project" value="UniProtKB-UniRule"/>
</dbReference>
<dbReference type="PROSITE" id="PS50164">
    <property type="entry name" value="GIY_YIG"/>
    <property type="match status" value="1"/>
</dbReference>
<evidence type="ECO:0000313" key="13">
    <source>
        <dbReference type="Proteomes" id="UP000250086"/>
    </source>
</evidence>
<evidence type="ECO:0000256" key="7">
    <source>
        <dbReference type="HAMAP-Rule" id="MF_00203"/>
    </source>
</evidence>
<dbReference type="Gene3D" id="3.30.420.340">
    <property type="entry name" value="UvrC, RNAse H endonuclease domain"/>
    <property type="match status" value="1"/>
</dbReference>
<dbReference type="InterPro" id="IPR047296">
    <property type="entry name" value="GIY-YIG_UvrC_Cho"/>
</dbReference>
<dbReference type="PROSITE" id="PS50165">
    <property type="entry name" value="UVRC"/>
    <property type="match status" value="1"/>
</dbReference>
<keyword evidence="4 7" id="KW-0267">Excision nuclease</keyword>
<dbReference type="AlphaFoldDB" id="A0A2X0V857"/>
<evidence type="ECO:0000256" key="1">
    <source>
        <dbReference type="ARBA" id="ARBA00022490"/>
    </source>
</evidence>
<dbReference type="InterPro" id="IPR003583">
    <property type="entry name" value="Hlx-hairpin-Hlx_DNA-bd_motif"/>
</dbReference>
<dbReference type="Proteomes" id="UP000250086">
    <property type="component" value="Unassembled WGS sequence"/>
</dbReference>
<feature type="domain" description="UvrC family homology region profile" evidence="11">
    <location>
        <begin position="314"/>
        <end position="538"/>
    </location>
</feature>
<dbReference type="Pfam" id="PF08459">
    <property type="entry name" value="UvrC_RNaseH_dom"/>
    <property type="match status" value="1"/>
</dbReference>
<accession>A0A2X0V857</accession>
<feature type="domain" description="UVR" evidence="9">
    <location>
        <begin position="263"/>
        <end position="298"/>
    </location>
</feature>
<keyword evidence="2 7" id="KW-0227">DNA damage</keyword>
<comment type="similarity">
    <text evidence="7">Belongs to the UvrC family.</text>
</comment>
<dbReference type="GO" id="GO:0006289">
    <property type="term" value="P:nucleotide-excision repair"/>
    <property type="evidence" value="ECO:0007669"/>
    <property type="project" value="UniProtKB-UniRule"/>
</dbReference>
<dbReference type="InterPro" id="IPR001162">
    <property type="entry name" value="UvrC_RNase_H_dom"/>
</dbReference>
<dbReference type="Pfam" id="PF14520">
    <property type="entry name" value="HHH_5"/>
    <property type="match status" value="1"/>
</dbReference>
<proteinExistence type="inferred from homology"/>
<dbReference type="GO" id="GO:0009380">
    <property type="term" value="C:excinuclease repair complex"/>
    <property type="evidence" value="ECO:0007669"/>
    <property type="project" value="InterPro"/>
</dbReference>
<dbReference type="Pfam" id="PF22920">
    <property type="entry name" value="UvrC_RNaseH"/>
    <property type="match status" value="1"/>
</dbReference>
<dbReference type="PROSITE" id="PS50151">
    <property type="entry name" value="UVR"/>
    <property type="match status" value="1"/>
</dbReference>
<evidence type="ECO:0000256" key="4">
    <source>
        <dbReference type="ARBA" id="ARBA00022881"/>
    </source>
</evidence>
<keyword evidence="6 7" id="KW-0742">SOS response</keyword>
<evidence type="ECO:0000256" key="2">
    <source>
        <dbReference type="ARBA" id="ARBA00022763"/>
    </source>
</evidence>
<dbReference type="Gene3D" id="4.10.860.10">
    <property type="entry name" value="UVR domain"/>
    <property type="match status" value="1"/>
</dbReference>
<sequence length="672" mass="75225">MAKADKDLDFVSIDDSYLDDFNDFTKSSVTTQPQDNTAKDNKRAGAVSDSKDTDATIKDHVFDARAFLKTVPNQPGCYRMYDSKGQVIYVGKARDLKKRLSSYFLKNVSSSKTRALVMHIASVEFSVTFSETEALILENNLIKQYQPRYNILLRDDKSYPYIFLSTHSKHPGLFFHRGARKKQGEYFGPYPDSSAVKDSLRLMQKIFPIRQCTDTVYAHRSRPCLMAQIGKCLAPCVPMSQEQEDNYQEQVNLVRLFLKGQNQKLLNDMTALMQKYSASLRFEQAAVVRDQLLALRTVQESQSVSSDSMADLDVIAHDIAGAIACVHVLFIRKGRILGTRSYYPKLPDNLNKDELLTSFLTQFYLSDNRGSMMPSEIVTASEPVDYETIQKAIKDVRGVGVKFSFNVREDRLKYLKLAIANVQASLKSKIASSSTAKNRIEALEALLSVSNIERMECFDISHTQGENTVGSCVVFNREGPDTSRYRRFNIEGITGGDDFAAMHQVLSRRFKDPKNSENPDLIFIDGGRGQLSQAEEVIGNAFRQANMPVPLIVAVAKGEGRKEGLETLITGFSRQSYSLGLDNPALQLVIHIRDESHRFAITGHRAKRAKARVTSDLENIEGVGAKRRKALLEHLGGRREIMAAGVDELAKVPGISLALAHKIYDSLHDIDS</sequence>
<dbReference type="InterPro" id="IPR001943">
    <property type="entry name" value="UVR_dom"/>
</dbReference>
<dbReference type="SMART" id="SM00278">
    <property type="entry name" value="HhH1"/>
    <property type="match status" value="2"/>
</dbReference>
<comment type="subcellular location">
    <subcellularLocation>
        <location evidence="7">Cytoplasm</location>
    </subcellularLocation>
</comment>
<dbReference type="RefSeq" id="WP_113744695.1">
    <property type="nucleotide sequence ID" value="NZ_UAPV01000001.1"/>
</dbReference>
<dbReference type="InterPro" id="IPR036876">
    <property type="entry name" value="UVR_dom_sf"/>
</dbReference>
<dbReference type="Pfam" id="PF01541">
    <property type="entry name" value="GIY-YIG"/>
    <property type="match status" value="1"/>
</dbReference>
<dbReference type="Gene3D" id="1.10.150.20">
    <property type="entry name" value="5' to 3' exonuclease, C-terminal subdomain"/>
    <property type="match status" value="1"/>
</dbReference>
<dbReference type="CDD" id="cd10434">
    <property type="entry name" value="GIY-YIG_UvrC_Cho"/>
    <property type="match status" value="1"/>
</dbReference>
<organism evidence="12 13">
    <name type="scientific">Anaerobiospirillum thomasii</name>
    <dbReference type="NCBI Taxonomy" id="179995"/>
    <lineage>
        <taxon>Bacteria</taxon>
        <taxon>Pseudomonadati</taxon>
        <taxon>Pseudomonadota</taxon>
        <taxon>Gammaproteobacteria</taxon>
        <taxon>Aeromonadales</taxon>
        <taxon>Succinivibrionaceae</taxon>
        <taxon>Anaerobiospirillum</taxon>
    </lineage>
</organism>
<dbReference type="NCBIfam" id="TIGR00194">
    <property type="entry name" value="uvrC"/>
    <property type="match status" value="1"/>
</dbReference>
<dbReference type="InterPro" id="IPR000305">
    <property type="entry name" value="GIY-YIG_endonuc"/>
</dbReference>
<comment type="subunit">
    <text evidence="7">Interacts with UvrB in an incision complex.</text>
</comment>
<evidence type="ECO:0000313" key="12">
    <source>
        <dbReference type="EMBL" id="SPT70644.1"/>
    </source>
</evidence>
<comment type="function">
    <text evidence="7">The UvrABC repair system catalyzes the recognition and processing of DNA lesions. UvrC both incises the 5' and 3' sides of the lesion. The N-terminal half is responsible for the 3' incision and the C-terminal half is responsible for the 5' incision.</text>
</comment>
<dbReference type="InterPro" id="IPR010994">
    <property type="entry name" value="RuvA_2-like"/>
</dbReference>
<evidence type="ECO:0000256" key="6">
    <source>
        <dbReference type="ARBA" id="ARBA00023236"/>
    </source>
</evidence>
<dbReference type="FunFam" id="3.40.1440.10:FF:000001">
    <property type="entry name" value="UvrABC system protein C"/>
    <property type="match status" value="1"/>
</dbReference>
<evidence type="ECO:0000256" key="3">
    <source>
        <dbReference type="ARBA" id="ARBA00022769"/>
    </source>
</evidence>
<protein>
    <recommendedName>
        <fullName evidence="7">UvrABC system protein C</fullName>
        <shortName evidence="7">Protein UvrC</shortName>
    </recommendedName>
    <alternativeName>
        <fullName evidence="7">Excinuclease ABC subunit C</fullName>
    </alternativeName>
</protein>
<keyword evidence="1 7" id="KW-0963">Cytoplasm</keyword>
<dbReference type="GO" id="GO:0009432">
    <property type="term" value="P:SOS response"/>
    <property type="evidence" value="ECO:0007669"/>
    <property type="project" value="UniProtKB-UniRule"/>
</dbReference>
<dbReference type="FunFam" id="3.30.420.340:FF:000001">
    <property type="entry name" value="UvrABC system protein C"/>
    <property type="match status" value="1"/>
</dbReference>
<dbReference type="SUPFAM" id="SSF46600">
    <property type="entry name" value="C-terminal UvrC-binding domain of UvrB"/>
    <property type="match status" value="1"/>
</dbReference>
<dbReference type="GO" id="GO:0005737">
    <property type="term" value="C:cytoplasm"/>
    <property type="evidence" value="ECO:0007669"/>
    <property type="project" value="UniProtKB-SubCell"/>
</dbReference>
<reference evidence="12 13" key="1">
    <citation type="submission" date="2018-06" db="EMBL/GenBank/DDBJ databases">
        <authorList>
            <consortium name="Pathogen Informatics"/>
            <person name="Doyle S."/>
        </authorList>
    </citation>
    <scope>NUCLEOTIDE SEQUENCE [LARGE SCALE GENOMIC DNA]</scope>
    <source>
        <strain evidence="12 13">NCTC13093</strain>
    </source>
</reference>
<dbReference type="GO" id="GO:0009381">
    <property type="term" value="F:excinuclease ABC activity"/>
    <property type="evidence" value="ECO:0007669"/>
    <property type="project" value="UniProtKB-UniRule"/>
</dbReference>
<name>A0A2X0V857_9GAMM</name>
<feature type="domain" description="GIY-YIG" evidence="10">
    <location>
        <begin position="73"/>
        <end position="151"/>
    </location>
</feature>
<dbReference type="SMART" id="SM00465">
    <property type="entry name" value="GIYc"/>
    <property type="match status" value="1"/>
</dbReference>
<feature type="region of interest" description="Disordered" evidence="8">
    <location>
        <begin position="29"/>
        <end position="51"/>
    </location>
</feature>
<dbReference type="InterPro" id="IPR004791">
    <property type="entry name" value="UvrC"/>
</dbReference>
<dbReference type="EMBL" id="UAPV01000001">
    <property type="protein sequence ID" value="SPT70644.1"/>
    <property type="molecule type" value="Genomic_DNA"/>
</dbReference>
<dbReference type="InterPro" id="IPR050066">
    <property type="entry name" value="UvrABC_protein_C"/>
</dbReference>
<keyword evidence="13" id="KW-1185">Reference proteome</keyword>
<keyword evidence="3 7" id="KW-0228">DNA excision</keyword>
<evidence type="ECO:0000259" key="9">
    <source>
        <dbReference type="PROSITE" id="PS50151"/>
    </source>
</evidence>
<evidence type="ECO:0000259" key="11">
    <source>
        <dbReference type="PROSITE" id="PS50165"/>
    </source>
</evidence>
<dbReference type="Pfam" id="PF02151">
    <property type="entry name" value="UVR"/>
    <property type="match status" value="1"/>
</dbReference>
<evidence type="ECO:0000259" key="10">
    <source>
        <dbReference type="PROSITE" id="PS50164"/>
    </source>
</evidence>